<dbReference type="PATRIC" id="fig|762836.4.peg.3113"/>
<comment type="caution">
    <text evidence="1">The sequence shown here is derived from an EMBL/GenBank/DDBJ whole genome shotgun (WGS) entry which is preliminary data.</text>
</comment>
<gene>
    <name evidence="1" type="ORF">DUPY_30220</name>
</gene>
<reference evidence="2" key="1">
    <citation type="journal article" date="2016" name="Front. Microbiol.">
        <title>Molecular Keys to the Janthinobacterium and Duganella spp. Interaction with the Plant Pathogen Fusarium graminearum.</title>
        <authorList>
            <person name="Haack F.S."/>
            <person name="Poehlein A."/>
            <person name="Kroger C."/>
            <person name="Voigt C.A."/>
            <person name="Piepenbring M."/>
            <person name="Bode H.B."/>
            <person name="Daniel R."/>
            <person name="Schafer W."/>
            <person name="Streit W.R."/>
        </authorList>
    </citation>
    <scope>NUCLEOTIDE SEQUENCE [LARGE SCALE GENOMIC DNA]</scope>
    <source>
        <strain evidence="2">T54</strain>
    </source>
</reference>
<dbReference type="AlphaFoldDB" id="A0A1E7WJL1"/>
<dbReference type="EMBL" id="LROM01000090">
    <property type="protein sequence ID" value="OEZ98840.1"/>
    <property type="molecule type" value="Genomic_DNA"/>
</dbReference>
<accession>A0A1E7WJL1</accession>
<dbReference type="RefSeq" id="WP_070249209.1">
    <property type="nucleotide sequence ID" value="NZ_LROM01000090.1"/>
</dbReference>
<name>A0A1E7WJL1_9BURK</name>
<evidence type="ECO:0000313" key="2">
    <source>
        <dbReference type="Proteomes" id="UP000175989"/>
    </source>
</evidence>
<sequence length="101" mass="10576">MWQNLIVAVIVAAALLHFSTKYLPAAWRRQIVYLLARHGVNQDKAARFFKTTPDCGSGCGSCGSCGTDAKAPAAGAAGAAGASRADASQPLKRVIPLHVQR</sequence>
<evidence type="ECO:0000313" key="1">
    <source>
        <dbReference type="EMBL" id="OEZ98840.1"/>
    </source>
</evidence>
<keyword evidence="2" id="KW-1185">Reference proteome</keyword>
<dbReference type="InterPro" id="IPR046494">
    <property type="entry name" value="DUF6587"/>
</dbReference>
<organism evidence="1 2">
    <name type="scientific">Duganella phyllosphaerae</name>
    <dbReference type="NCBI Taxonomy" id="762836"/>
    <lineage>
        <taxon>Bacteria</taxon>
        <taxon>Pseudomonadati</taxon>
        <taxon>Pseudomonadota</taxon>
        <taxon>Betaproteobacteria</taxon>
        <taxon>Burkholderiales</taxon>
        <taxon>Oxalobacteraceae</taxon>
        <taxon>Telluria group</taxon>
        <taxon>Duganella</taxon>
    </lineage>
</organism>
<proteinExistence type="predicted"/>
<dbReference type="Pfam" id="PF20228">
    <property type="entry name" value="DUF6587"/>
    <property type="match status" value="1"/>
</dbReference>
<dbReference type="Proteomes" id="UP000175989">
    <property type="component" value="Unassembled WGS sequence"/>
</dbReference>
<dbReference type="OrthoDB" id="8708692at2"/>
<protein>
    <submittedName>
        <fullName evidence="1">Uncharacterized protein</fullName>
    </submittedName>
</protein>